<dbReference type="OMA" id="HACALVI"/>
<evidence type="ECO:0000256" key="8">
    <source>
        <dbReference type="SAM" id="MobiDB-lite"/>
    </source>
</evidence>
<feature type="domain" description="Cation efflux protein transmembrane" evidence="10">
    <location>
        <begin position="383"/>
        <end position="590"/>
    </location>
</feature>
<evidence type="ECO:0000256" key="6">
    <source>
        <dbReference type="ARBA" id="ARBA00023065"/>
    </source>
</evidence>
<evidence type="ECO:0000256" key="7">
    <source>
        <dbReference type="ARBA" id="ARBA00023136"/>
    </source>
</evidence>
<evidence type="ECO:0000313" key="11">
    <source>
        <dbReference type="EMBL" id="KAG8470988.1"/>
    </source>
</evidence>
<feature type="transmembrane region" description="Helical" evidence="9">
    <location>
        <begin position="74"/>
        <end position="96"/>
    </location>
</feature>
<dbReference type="Pfam" id="PF01545">
    <property type="entry name" value="Cation_efflux"/>
    <property type="match status" value="1"/>
</dbReference>
<keyword evidence="12" id="KW-1185">Reference proteome</keyword>
<protein>
    <recommendedName>
        <fullName evidence="10">Cation efflux protein transmembrane domain-containing protein</fullName>
    </recommendedName>
</protein>
<proteinExistence type="inferred from homology"/>
<evidence type="ECO:0000256" key="2">
    <source>
        <dbReference type="ARBA" id="ARBA00008873"/>
    </source>
</evidence>
<dbReference type="GO" id="GO:0005794">
    <property type="term" value="C:Golgi apparatus"/>
    <property type="evidence" value="ECO:0007669"/>
    <property type="project" value="TreeGrafter"/>
</dbReference>
<evidence type="ECO:0000256" key="3">
    <source>
        <dbReference type="ARBA" id="ARBA00022448"/>
    </source>
</evidence>
<keyword evidence="3" id="KW-0813">Transport</keyword>
<sequence>MPRRPSQLSAVGYQAVLAASVVARTFALQPLSLIARARAPLTVLASSLLLGSSTAFALVQHLWDGPPWRSPRALLGVGAHAVALLVSLVLTLFGLARVGAPLTVLAEMAELLFASVLGVGAADTRASREHARAVVLMSLGYAALLAASGARVDAEARAGAAGSFRLGLVAHFVSAALALARERTSRRLALSVGGPKRLHALSHACALVISMPAAASALLAPTFAARGPGADGLAAAAAPRAEHHVGGWAALAPEPAMLALALLVVPFYARAHAHARLPAGLHARTSAASAGFAALACELLVSRAHGRAPAAALGGGALVLLGARAHVHALSPRPELDALLGGGAVAAAPPRALARAARAARAAWSDARALVRQIWARRSTRKLLLFLVLSAGFALVEAVLGRASRSLSLVSDACHMLLDCSSLAIGLYGELASRWPSSASFTYGHARQEVMCTFANSILLLLTAVALSRQAVGRLIFGGAEVDTSQLLPVALAGLGVNVLGICLFSEHHAHIGAAPCRGCDADGGTSSNMAAVLLHVAADALGSLGVIASSLLIRSFGWTLADPICSLLISVLITLSAWPLVAQSAQVLLQRTPHMLADGRRDECLAQLSRVHGVQAVSAHAFWMLSLRHNVGTVRLLVRAGTSARDVLPKARQVLRAHGIDSATIEVEQQPTTAHCEGNGHSPPDAVRTPSNGASSRPALSAALAPCDANSNGRIEGGRATEAPLEHELKSS</sequence>
<accession>A0A8J5XML2</accession>
<keyword evidence="7 9" id="KW-0472">Membrane</keyword>
<feature type="transmembrane region" description="Helical" evidence="9">
    <location>
        <begin position="201"/>
        <end position="225"/>
    </location>
</feature>
<organism evidence="11 12">
    <name type="scientific">Diacronema lutheri</name>
    <name type="common">Unicellular marine alga</name>
    <name type="synonym">Monochrysis lutheri</name>
    <dbReference type="NCBI Taxonomy" id="2081491"/>
    <lineage>
        <taxon>Eukaryota</taxon>
        <taxon>Haptista</taxon>
        <taxon>Haptophyta</taxon>
        <taxon>Pavlovophyceae</taxon>
        <taxon>Pavlovales</taxon>
        <taxon>Pavlovaceae</taxon>
        <taxon>Diacronema</taxon>
    </lineage>
</organism>
<dbReference type="InterPro" id="IPR002524">
    <property type="entry name" value="Cation_efflux"/>
</dbReference>
<reference evidence="11" key="1">
    <citation type="submission" date="2021-05" db="EMBL/GenBank/DDBJ databases">
        <title>The genome of the haptophyte Pavlova lutheri (Diacronema luteri, Pavlovales) - a model for lipid biosynthesis in eukaryotic algae.</title>
        <authorList>
            <person name="Hulatt C.J."/>
            <person name="Posewitz M.C."/>
        </authorList>
    </citation>
    <scope>NUCLEOTIDE SEQUENCE</scope>
    <source>
        <strain evidence="11">NIVA-4/92</strain>
    </source>
</reference>
<dbReference type="InterPro" id="IPR045316">
    <property type="entry name" value="Msc2-like"/>
</dbReference>
<evidence type="ECO:0000256" key="9">
    <source>
        <dbReference type="SAM" id="Phobius"/>
    </source>
</evidence>
<dbReference type="InterPro" id="IPR058533">
    <property type="entry name" value="Cation_efflux_TM"/>
</dbReference>
<feature type="transmembrane region" description="Helical" evidence="9">
    <location>
        <begin position="39"/>
        <end position="62"/>
    </location>
</feature>
<evidence type="ECO:0000256" key="1">
    <source>
        <dbReference type="ARBA" id="ARBA00004141"/>
    </source>
</evidence>
<evidence type="ECO:0000259" key="10">
    <source>
        <dbReference type="Pfam" id="PF01545"/>
    </source>
</evidence>
<name>A0A8J5XML2_DIALT</name>
<gene>
    <name evidence="11" type="ORF">KFE25_009409</name>
</gene>
<dbReference type="Gene3D" id="1.20.1510.10">
    <property type="entry name" value="Cation efflux protein transmembrane domain"/>
    <property type="match status" value="1"/>
</dbReference>
<dbReference type="AlphaFoldDB" id="A0A8J5XML2"/>
<keyword evidence="5 9" id="KW-1133">Transmembrane helix</keyword>
<keyword evidence="4 9" id="KW-0812">Transmembrane</keyword>
<feature type="transmembrane region" description="Helical" evidence="9">
    <location>
        <begin position="158"/>
        <end position="180"/>
    </location>
</feature>
<dbReference type="GO" id="GO:0005385">
    <property type="term" value="F:zinc ion transmembrane transporter activity"/>
    <property type="evidence" value="ECO:0007669"/>
    <property type="project" value="InterPro"/>
</dbReference>
<comment type="caution">
    <text evidence="11">The sequence shown here is derived from an EMBL/GenBank/DDBJ whole genome shotgun (WGS) entry which is preliminary data.</text>
</comment>
<feature type="region of interest" description="Disordered" evidence="8">
    <location>
        <begin position="672"/>
        <end position="733"/>
    </location>
</feature>
<comment type="subcellular location">
    <subcellularLocation>
        <location evidence="1">Membrane</location>
        <topology evidence="1">Multi-pass membrane protein</topology>
    </subcellularLocation>
</comment>
<dbReference type="EMBL" id="JAGTXO010000001">
    <property type="protein sequence ID" value="KAG8470988.1"/>
    <property type="molecule type" value="Genomic_DNA"/>
</dbReference>
<dbReference type="PANTHER" id="PTHR45755:SF4">
    <property type="entry name" value="ZINC TRANSPORTER 7"/>
    <property type="match status" value="1"/>
</dbReference>
<feature type="compositionally biased region" description="Basic and acidic residues" evidence="8">
    <location>
        <begin position="717"/>
        <end position="733"/>
    </location>
</feature>
<feature type="compositionally biased region" description="Low complexity" evidence="8">
    <location>
        <begin position="695"/>
        <end position="707"/>
    </location>
</feature>
<evidence type="ECO:0000256" key="5">
    <source>
        <dbReference type="ARBA" id="ARBA00022989"/>
    </source>
</evidence>
<dbReference type="PANTHER" id="PTHR45755">
    <property type="match status" value="1"/>
</dbReference>
<dbReference type="Proteomes" id="UP000751190">
    <property type="component" value="Unassembled WGS sequence"/>
</dbReference>
<feature type="transmembrane region" description="Helical" evidence="9">
    <location>
        <begin position="383"/>
        <end position="403"/>
    </location>
</feature>
<dbReference type="NCBIfam" id="TIGR01297">
    <property type="entry name" value="CDF"/>
    <property type="match status" value="1"/>
</dbReference>
<dbReference type="GO" id="GO:0016020">
    <property type="term" value="C:membrane"/>
    <property type="evidence" value="ECO:0007669"/>
    <property type="project" value="UniProtKB-SubCell"/>
</dbReference>
<feature type="transmembrane region" description="Helical" evidence="9">
    <location>
        <begin position="245"/>
        <end position="269"/>
    </location>
</feature>
<dbReference type="SUPFAM" id="SSF161111">
    <property type="entry name" value="Cation efflux protein transmembrane domain-like"/>
    <property type="match status" value="1"/>
</dbReference>
<dbReference type="OrthoDB" id="78669at2759"/>
<evidence type="ECO:0000256" key="4">
    <source>
        <dbReference type="ARBA" id="ARBA00022692"/>
    </source>
</evidence>
<keyword evidence="6" id="KW-0406">Ion transport</keyword>
<comment type="similarity">
    <text evidence="2">Belongs to the cation diffusion facilitator (CDF) transporter (TC 2.A.4) family. SLC30A subfamily.</text>
</comment>
<dbReference type="GO" id="GO:0006882">
    <property type="term" value="P:intracellular zinc ion homeostasis"/>
    <property type="evidence" value="ECO:0007669"/>
    <property type="project" value="InterPro"/>
</dbReference>
<feature type="transmembrane region" description="Helical" evidence="9">
    <location>
        <begin position="134"/>
        <end position="152"/>
    </location>
</feature>
<dbReference type="InterPro" id="IPR027469">
    <property type="entry name" value="Cation_efflux_TMD_sf"/>
</dbReference>
<evidence type="ECO:0000313" key="12">
    <source>
        <dbReference type="Proteomes" id="UP000751190"/>
    </source>
</evidence>